<dbReference type="NCBIfam" id="TIGR00229">
    <property type="entry name" value="sensory_box"/>
    <property type="match status" value="1"/>
</dbReference>
<dbReference type="Gene3D" id="3.30.565.10">
    <property type="entry name" value="Histidine kinase-like ATPase, C-terminal domain"/>
    <property type="match status" value="1"/>
</dbReference>
<dbReference type="InterPro" id="IPR003594">
    <property type="entry name" value="HATPase_dom"/>
</dbReference>
<name>A0A1M6G3Q1_9FLAO</name>
<dbReference type="SMART" id="SM00091">
    <property type="entry name" value="PAS"/>
    <property type="match status" value="1"/>
</dbReference>
<evidence type="ECO:0000259" key="6">
    <source>
        <dbReference type="PROSITE" id="PS50109"/>
    </source>
</evidence>
<dbReference type="Proteomes" id="UP000184225">
    <property type="component" value="Unassembled WGS sequence"/>
</dbReference>
<gene>
    <name evidence="9" type="ORF">SAMN04488096_107116</name>
</gene>
<sequence length="489" mass="55996">MPYLQDYKNLLQKTAIHTKMGSWELNIANNTVYWSDVTKKIHEVDQNYTCDVNEAINFYKDPYSRELITHSLNEAIEKKINFDVKLKITTATNKTKWVRAIGIPVFEKDKCTSVYGLFQDIDDTEIKQQELDKQIQITNDIFLNTSIGIVICELDGKIIKVNKGLAKTLGYTISELKNLTFKDFTHPDDLQTSIKGMQKLILGEVKSFSTEKRYIKKNGETAYAFLVLSSILDRNKQPIQLLGQVIDLTDQYKSKQELTSYLNITKDQNQRLLNFAHIVSHNLKSHSGNLKMLLELINIEYPELNENELIPLFSQAVDSLSDTVKHLNEVVMVHTSDKKSFQSLNLYKYISKTIESLSALIKLEDVGMHLEVDMNLNIKAIPAYLESVLLNLLSNAIKYKSPNRKLIIQILTFIDDEFVTLQVIDNGLGIDLNKHRSKIFGMYKTFHNHKESRGIGLFITKNQIEAMGGSIDVQSEVNKGSKFIIKFKK</sequence>
<dbReference type="PROSITE" id="PS50112">
    <property type="entry name" value="PAS"/>
    <property type="match status" value="1"/>
</dbReference>
<dbReference type="Pfam" id="PF02518">
    <property type="entry name" value="HATPase_c"/>
    <property type="match status" value="1"/>
</dbReference>
<dbReference type="InterPro" id="IPR035965">
    <property type="entry name" value="PAS-like_dom_sf"/>
</dbReference>
<dbReference type="PROSITE" id="PS50109">
    <property type="entry name" value="HIS_KIN"/>
    <property type="match status" value="1"/>
</dbReference>
<dbReference type="InterPro" id="IPR004358">
    <property type="entry name" value="Sig_transdc_His_kin-like_C"/>
</dbReference>
<dbReference type="SUPFAM" id="SSF55874">
    <property type="entry name" value="ATPase domain of HSP90 chaperone/DNA topoisomerase II/histidine kinase"/>
    <property type="match status" value="1"/>
</dbReference>
<dbReference type="EC" id="2.7.13.3" evidence="2"/>
<keyword evidence="5" id="KW-0418">Kinase</keyword>
<dbReference type="Gene3D" id="3.30.450.20">
    <property type="entry name" value="PAS domain"/>
    <property type="match status" value="2"/>
</dbReference>
<feature type="domain" description="Histidine kinase" evidence="6">
    <location>
        <begin position="278"/>
        <end position="489"/>
    </location>
</feature>
<dbReference type="InterPro" id="IPR000014">
    <property type="entry name" value="PAS"/>
</dbReference>
<dbReference type="AlphaFoldDB" id="A0A1M6G3Q1"/>
<keyword evidence="10" id="KW-1185">Reference proteome</keyword>
<evidence type="ECO:0000256" key="5">
    <source>
        <dbReference type="ARBA" id="ARBA00022777"/>
    </source>
</evidence>
<dbReference type="PROSITE" id="PS50113">
    <property type="entry name" value="PAC"/>
    <property type="match status" value="1"/>
</dbReference>
<reference evidence="9 10" key="1">
    <citation type="submission" date="2016-11" db="EMBL/GenBank/DDBJ databases">
        <authorList>
            <person name="Jaros S."/>
            <person name="Januszkiewicz K."/>
            <person name="Wedrychowicz H."/>
        </authorList>
    </citation>
    <scope>NUCLEOTIDE SEQUENCE [LARGE SCALE GENOMIC DNA]</scope>
    <source>
        <strain evidence="9 10">DSM 21425</strain>
    </source>
</reference>
<evidence type="ECO:0000313" key="9">
    <source>
        <dbReference type="EMBL" id="SHJ04601.1"/>
    </source>
</evidence>
<evidence type="ECO:0000259" key="8">
    <source>
        <dbReference type="PROSITE" id="PS50113"/>
    </source>
</evidence>
<evidence type="ECO:0000256" key="1">
    <source>
        <dbReference type="ARBA" id="ARBA00000085"/>
    </source>
</evidence>
<evidence type="ECO:0000256" key="2">
    <source>
        <dbReference type="ARBA" id="ARBA00012438"/>
    </source>
</evidence>
<proteinExistence type="predicted"/>
<dbReference type="Pfam" id="PF08447">
    <property type="entry name" value="PAS_3"/>
    <property type="match status" value="1"/>
</dbReference>
<protein>
    <recommendedName>
        <fullName evidence="2">histidine kinase</fullName>
        <ecNumber evidence="2">2.7.13.3</ecNumber>
    </recommendedName>
</protein>
<evidence type="ECO:0000256" key="4">
    <source>
        <dbReference type="ARBA" id="ARBA00022679"/>
    </source>
</evidence>
<evidence type="ECO:0000313" key="10">
    <source>
        <dbReference type="Proteomes" id="UP000184225"/>
    </source>
</evidence>
<keyword evidence="3" id="KW-0597">Phosphoprotein</keyword>
<dbReference type="GO" id="GO:0004673">
    <property type="term" value="F:protein histidine kinase activity"/>
    <property type="evidence" value="ECO:0007669"/>
    <property type="project" value="UniProtKB-EC"/>
</dbReference>
<dbReference type="InterPro" id="IPR001610">
    <property type="entry name" value="PAC"/>
</dbReference>
<dbReference type="PANTHER" id="PTHR43304:SF1">
    <property type="entry name" value="PAC DOMAIN-CONTAINING PROTEIN"/>
    <property type="match status" value="1"/>
</dbReference>
<dbReference type="EMBL" id="FQYY01000007">
    <property type="protein sequence ID" value="SHJ04601.1"/>
    <property type="molecule type" value="Genomic_DNA"/>
</dbReference>
<feature type="domain" description="PAS" evidence="7">
    <location>
        <begin position="127"/>
        <end position="204"/>
    </location>
</feature>
<keyword evidence="4" id="KW-0808">Transferase</keyword>
<dbReference type="PANTHER" id="PTHR43304">
    <property type="entry name" value="PHYTOCHROME-LIKE PROTEIN CPH1"/>
    <property type="match status" value="1"/>
</dbReference>
<dbReference type="InterPro" id="IPR000700">
    <property type="entry name" value="PAS-assoc_C"/>
</dbReference>
<dbReference type="InterPro" id="IPR013655">
    <property type="entry name" value="PAS_fold_3"/>
</dbReference>
<dbReference type="STRING" id="579105.SAMN04488096_107116"/>
<comment type="catalytic activity">
    <reaction evidence="1">
        <text>ATP + protein L-histidine = ADP + protein N-phospho-L-histidine.</text>
        <dbReference type="EC" id="2.7.13.3"/>
    </reaction>
</comment>
<dbReference type="InterPro" id="IPR052162">
    <property type="entry name" value="Sensor_kinase/Photoreceptor"/>
</dbReference>
<dbReference type="SMART" id="SM00387">
    <property type="entry name" value="HATPase_c"/>
    <property type="match status" value="1"/>
</dbReference>
<feature type="domain" description="PAC" evidence="8">
    <location>
        <begin position="208"/>
        <end position="260"/>
    </location>
</feature>
<dbReference type="OrthoDB" id="5522855at2"/>
<organism evidence="9 10">
    <name type="scientific">Mesonia phycicola</name>
    <dbReference type="NCBI Taxonomy" id="579105"/>
    <lineage>
        <taxon>Bacteria</taxon>
        <taxon>Pseudomonadati</taxon>
        <taxon>Bacteroidota</taxon>
        <taxon>Flavobacteriia</taxon>
        <taxon>Flavobacteriales</taxon>
        <taxon>Flavobacteriaceae</taxon>
        <taxon>Mesonia</taxon>
    </lineage>
</organism>
<dbReference type="SMART" id="SM00086">
    <property type="entry name" value="PAC"/>
    <property type="match status" value="1"/>
</dbReference>
<dbReference type="PRINTS" id="PR00344">
    <property type="entry name" value="BCTRLSENSOR"/>
</dbReference>
<evidence type="ECO:0000259" key="7">
    <source>
        <dbReference type="PROSITE" id="PS50112"/>
    </source>
</evidence>
<dbReference type="CDD" id="cd00130">
    <property type="entry name" value="PAS"/>
    <property type="match status" value="1"/>
</dbReference>
<dbReference type="SUPFAM" id="SSF55785">
    <property type="entry name" value="PYP-like sensor domain (PAS domain)"/>
    <property type="match status" value="2"/>
</dbReference>
<evidence type="ECO:0000256" key="3">
    <source>
        <dbReference type="ARBA" id="ARBA00022553"/>
    </source>
</evidence>
<dbReference type="InterPro" id="IPR036890">
    <property type="entry name" value="HATPase_C_sf"/>
</dbReference>
<dbReference type="RefSeq" id="WP_084112927.1">
    <property type="nucleotide sequence ID" value="NZ_FQYY01000007.1"/>
</dbReference>
<dbReference type="InterPro" id="IPR005467">
    <property type="entry name" value="His_kinase_dom"/>
</dbReference>
<accession>A0A1M6G3Q1</accession>